<dbReference type="Proteomes" id="UP000055024">
    <property type="component" value="Unassembled WGS sequence"/>
</dbReference>
<organism evidence="1 2">
    <name type="scientific">Trichinella zimbabwensis</name>
    <dbReference type="NCBI Taxonomy" id="268475"/>
    <lineage>
        <taxon>Eukaryota</taxon>
        <taxon>Metazoa</taxon>
        <taxon>Ecdysozoa</taxon>
        <taxon>Nematoda</taxon>
        <taxon>Enoplea</taxon>
        <taxon>Dorylaimia</taxon>
        <taxon>Trichinellida</taxon>
        <taxon>Trichinellidae</taxon>
        <taxon>Trichinella</taxon>
    </lineage>
</organism>
<sequence length="1021" mass="115736">MRQSAVFSPTIIRSFCAVWRHFPKKIYFLILRVSAVFPQPTLPLIVRPVVDFPQSTSLLFVLLCCVFPPKNSAVSCTARCPFPPYNYTRFLSRPESFFFKNLLLYCAALCYSHTTNCAPICLVKCRFPHTNFGYFFYGTVPYSHEKLRHFSYDLVPFLPNNCAWFWSGPELFFTLQLRRLLSGHESFSPKKLNFIFLLVFPVFHQPTPALFIRLSAVFPTKIMHPFCGAWSHFHQNIYSLILPVAAVSPQPTLPLIDRPVVDFLSSTALPFVPLCSVFPPNTSAVSCRARCPFPPYNYTRFLSCPESFSFKNLLPHSHPLCCCHTTNCAPICLENCCFPQTNFGHFLYGTVPYSPEQRRHFSYDMVPSLPNSCARFWSGPELFSTLQLRRLLSGDESFSPKKLNFTFLPVFAVFHQPTPPLFSRLSAVFPPTIIHSFCAVWRHFPKKIYSFILPVSAVSPQPTLPLIVRPVVDFPQSTSLLFVPLCCVFPPKNSAVSCTARCPFPPYNYTRFLSRPEWFFFKNLLPYCHALCCSHTTNCAPICLPNCHFPHINFSYFLSGTVPYSHEKLRHFSYDLVPFRPNNCARFWSGPELFSTLQLRRLLFGQESFSPKKSTLSFSCFLLSSINQLCLFLSGSAPLFAQKLCTLFVRSGVIFPKIPIASFSHILVFPVIQRCPLLSGQLSIFLHQLLSLLFRSVAFFRKTTGRLFVRPGALFPRATMPGFCLVLSCFPTKISAPSFSSLVVFSANQHHYYFFGPLSFTCNKLRTVLPCAVLFSRQQLYPFLYGTVLSSANNCAPFSPGLMPSSAASHQTDMHTSCAVQSHFPPKKYSPSFSSFQRLSYQPTPPFFTRLSAVLPPTIIHDFCAVLSHLQQKIYSLILPLFGVSPQPTLSFLSGRLSIFPHQLLSLLFHSGRFFRQTTRPFPVRPGALFPRTIIPAFCLVLNLFLSKGCTPFVMLRAVLTQSTALLFVQRIVVFPKPISVISCPAQCRFPFKNYAGFLCGPELSSTKNPLPHSPTFWCFS</sequence>
<keyword evidence="2" id="KW-1185">Reference proteome</keyword>
<evidence type="ECO:0000313" key="2">
    <source>
        <dbReference type="Proteomes" id="UP000055024"/>
    </source>
</evidence>
<gene>
    <name evidence="1" type="ORF">T11_3574</name>
</gene>
<evidence type="ECO:0000313" key="1">
    <source>
        <dbReference type="EMBL" id="KRZ01457.1"/>
    </source>
</evidence>
<dbReference type="AlphaFoldDB" id="A0A0V1GTB1"/>
<proteinExistence type="predicted"/>
<accession>A0A0V1GTB1</accession>
<name>A0A0V1GTB1_9BILA</name>
<protein>
    <submittedName>
        <fullName evidence="1">Uncharacterized protein</fullName>
    </submittedName>
</protein>
<comment type="caution">
    <text evidence="1">The sequence shown here is derived from an EMBL/GenBank/DDBJ whole genome shotgun (WGS) entry which is preliminary data.</text>
</comment>
<reference evidence="1 2" key="1">
    <citation type="submission" date="2015-01" db="EMBL/GenBank/DDBJ databases">
        <title>Evolution of Trichinella species and genotypes.</title>
        <authorList>
            <person name="Korhonen P.K."/>
            <person name="Edoardo P."/>
            <person name="Giuseppe L.R."/>
            <person name="Gasser R.B."/>
        </authorList>
    </citation>
    <scope>NUCLEOTIDE SEQUENCE [LARGE SCALE GENOMIC DNA]</scope>
    <source>
        <strain evidence="1">ISS1029</strain>
    </source>
</reference>
<dbReference type="EMBL" id="JYDP01000287">
    <property type="protein sequence ID" value="KRZ01457.1"/>
    <property type="molecule type" value="Genomic_DNA"/>
</dbReference>